<sequence>MSHGKVILRIISFDSRAKIISSEGSELFVKVFKDVTARLDLTVKVSRGTATDARPRWTPAISGLSACQEQLDQCRSSTSDFSSKLPVRQILE</sequence>
<keyword evidence="2" id="KW-1185">Reference proteome</keyword>
<name>A0ABD2WVS6_9HYME</name>
<comment type="caution">
    <text evidence="1">The sequence shown here is derived from an EMBL/GenBank/DDBJ whole genome shotgun (WGS) entry which is preliminary data.</text>
</comment>
<dbReference type="EMBL" id="JBJJXI010000070">
    <property type="protein sequence ID" value="KAL3396663.1"/>
    <property type="molecule type" value="Genomic_DNA"/>
</dbReference>
<protein>
    <submittedName>
        <fullName evidence="1">Uncharacterized protein</fullName>
    </submittedName>
</protein>
<evidence type="ECO:0000313" key="1">
    <source>
        <dbReference type="EMBL" id="KAL3396663.1"/>
    </source>
</evidence>
<accession>A0ABD2WVS6</accession>
<gene>
    <name evidence="1" type="ORF">TKK_009531</name>
</gene>
<dbReference type="AlphaFoldDB" id="A0ABD2WVS6"/>
<organism evidence="1 2">
    <name type="scientific">Trichogramma kaykai</name>
    <dbReference type="NCBI Taxonomy" id="54128"/>
    <lineage>
        <taxon>Eukaryota</taxon>
        <taxon>Metazoa</taxon>
        <taxon>Ecdysozoa</taxon>
        <taxon>Arthropoda</taxon>
        <taxon>Hexapoda</taxon>
        <taxon>Insecta</taxon>
        <taxon>Pterygota</taxon>
        <taxon>Neoptera</taxon>
        <taxon>Endopterygota</taxon>
        <taxon>Hymenoptera</taxon>
        <taxon>Apocrita</taxon>
        <taxon>Proctotrupomorpha</taxon>
        <taxon>Chalcidoidea</taxon>
        <taxon>Trichogrammatidae</taxon>
        <taxon>Trichogramma</taxon>
    </lineage>
</organism>
<evidence type="ECO:0000313" key="2">
    <source>
        <dbReference type="Proteomes" id="UP001627154"/>
    </source>
</evidence>
<reference evidence="1 2" key="1">
    <citation type="journal article" date="2024" name="bioRxiv">
        <title>A reference genome for Trichogramma kaykai: A tiny desert-dwelling parasitoid wasp with competing sex-ratio distorters.</title>
        <authorList>
            <person name="Culotta J."/>
            <person name="Lindsey A.R."/>
        </authorList>
    </citation>
    <scope>NUCLEOTIDE SEQUENCE [LARGE SCALE GENOMIC DNA]</scope>
    <source>
        <strain evidence="1 2">KSX58</strain>
    </source>
</reference>
<dbReference type="Proteomes" id="UP001627154">
    <property type="component" value="Unassembled WGS sequence"/>
</dbReference>
<proteinExistence type="predicted"/>